<organism evidence="1 2">
    <name type="scientific">Gnathostoma spinigerum</name>
    <dbReference type="NCBI Taxonomy" id="75299"/>
    <lineage>
        <taxon>Eukaryota</taxon>
        <taxon>Metazoa</taxon>
        <taxon>Ecdysozoa</taxon>
        <taxon>Nematoda</taxon>
        <taxon>Chromadorea</taxon>
        <taxon>Rhabditida</taxon>
        <taxon>Spirurina</taxon>
        <taxon>Gnathostomatomorpha</taxon>
        <taxon>Gnathostomatoidea</taxon>
        <taxon>Gnathostomatidae</taxon>
        <taxon>Gnathostoma</taxon>
    </lineage>
</organism>
<keyword evidence="2" id="KW-1185">Reference proteome</keyword>
<name>A0ABD6EYL0_9BILA</name>
<evidence type="ECO:0000313" key="2">
    <source>
        <dbReference type="Proteomes" id="UP001608902"/>
    </source>
</evidence>
<dbReference type="EMBL" id="JBGFUD010011506">
    <property type="protein sequence ID" value="MFH4983229.1"/>
    <property type="molecule type" value="Genomic_DNA"/>
</dbReference>
<reference evidence="1 2" key="1">
    <citation type="submission" date="2024-08" db="EMBL/GenBank/DDBJ databases">
        <title>Gnathostoma spinigerum genome.</title>
        <authorList>
            <person name="Gonzalez-Bertolin B."/>
            <person name="Monzon S."/>
            <person name="Zaballos A."/>
            <person name="Jimenez P."/>
            <person name="Dekumyoy P."/>
            <person name="Varona S."/>
            <person name="Cuesta I."/>
            <person name="Sumanam S."/>
            <person name="Adisakwattana P."/>
            <person name="Gasser R.B."/>
            <person name="Hernandez-Gonzalez A."/>
            <person name="Young N.D."/>
            <person name="Perteguer M.J."/>
        </authorList>
    </citation>
    <scope>NUCLEOTIDE SEQUENCE [LARGE SCALE GENOMIC DNA]</scope>
    <source>
        <strain evidence="1">AL3</strain>
        <tissue evidence="1">Liver</tissue>
    </source>
</reference>
<gene>
    <name evidence="1" type="ORF">AB6A40_009938</name>
</gene>
<dbReference type="AlphaFoldDB" id="A0ABD6EYL0"/>
<protein>
    <submittedName>
        <fullName evidence="1">Uncharacterized protein</fullName>
    </submittedName>
</protein>
<dbReference type="Proteomes" id="UP001608902">
    <property type="component" value="Unassembled WGS sequence"/>
</dbReference>
<comment type="caution">
    <text evidence="1">The sequence shown here is derived from an EMBL/GenBank/DDBJ whole genome shotgun (WGS) entry which is preliminary data.</text>
</comment>
<proteinExistence type="predicted"/>
<sequence>MVQPSLQYYPLLSSWNPGCSFVFSMALNPFWQGSIMYHVGIQQALTTSFVHTESNRPNFICNLTVNHLFRFLQ</sequence>
<accession>A0ABD6EYL0</accession>
<evidence type="ECO:0000313" key="1">
    <source>
        <dbReference type="EMBL" id="MFH4983229.1"/>
    </source>
</evidence>